<comment type="caution">
    <text evidence="2">The sequence shown here is derived from an EMBL/GenBank/DDBJ whole genome shotgun (WGS) entry which is preliminary data.</text>
</comment>
<accession>A0A327XKM9</accession>
<dbReference type="Pfam" id="PF13683">
    <property type="entry name" value="rve_3"/>
    <property type="match status" value="1"/>
</dbReference>
<keyword evidence="3" id="KW-1185">Reference proteome</keyword>
<name>A0A327XKM9_9RHOB</name>
<gene>
    <name evidence="2" type="ORF">ATI53_109310</name>
</gene>
<dbReference type="AlphaFoldDB" id="A0A327XKM9"/>
<evidence type="ECO:0000259" key="1">
    <source>
        <dbReference type="PROSITE" id="PS50994"/>
    </source>
</evidence>
<evidence type="ECO:0000313" key="2">
    <source>
        <dbReference type="EMBL" id="RAK07805.1"/>
    </source>
</evidence>
<feature type="domain" description="Integrase catalytic" evidence="1">
    <location>
        <begin position="1"/>
        <end position="53"/>
    </location>
</feature>
<sequence>QPRNRNTAYSRQMRFDMICKANGIEHRLTKPNHPWTNGQVERMNRTIKEATVK</sequence>
<dbReference type="Proteomes" id="UP000249165">
    <property type="component" value="Unassembled WGS sequence"/>
</dbReference>
<proteinExistence type="predicted"/>
<protein>
    <submittedName>
        <fullName evidence="2">Integrase-like protein</fullName>
    </submittedName>
</protein>
<dbReference type="EMBL" id="QLMG01000093">
    <property type="protein sequence ID" value="RAK07805.1"/>
    <property type="molecule type" value="Genomic_DNA"/>
</dbReference>
<dbReference type="Gene3D" id="3.30.420.10">
    <property type="entry name" value="Ribonuclease H-like superfamily/Ribonuclease H"/>
    <property type="match status" value="1"/>
</dbReference>
<dbReference type="InterPro" id="IPR036397">
    <property type="entry name" value="RNaseH_sf"/>
</dbReference>
<dbReference type="GO" id="GO:0015074">
    <property type="term" value="P:DNA integration"/>
    <property type="evidence" value="ECO:0007669"/>
    <property type="project" value="InterPro"/>
</dbReference>
<reference evidence="2 3" key="1">
    <citation type="submission" date="2018-06" db="EMBL/GenBank/DDBJ databases">
        <title>Genomic Encyclopedia of Archaeal and Bacterial Type Strains, Phase II (KMG-II): from individual species to whole genera.</title>
        <authorList>
            <person name="Goeker M."/>
        </authorList>
    </citation>
    <scope>NUCLEOTIDE SEQUENCE [LARGE SCALE GENOMIC DNA]</scope>
    <source>
        <strain evidence="2 3">DSM 22011</strain>
    </source>
</reference>
<organism evidence="2 3">
    <name type="scientific">Salipiger aestuarii</name>
    <dbReference type="NCBI Taxonomy" id="568098"/>
    <lineage>
        <taxon>Bacteria</taxon>
        <taxon>Pseudomonadati</taxon>
        <taxon>Pseudomonadota</taxon>
        <taxon>Alphaproteobacteria</taxon>
        <taxon>Rhodobacterales</taxon>
        <taxon>Roseobacteraceae</taxon>
        <taxon>Salipiger</taxon>
    </lineage>
</organism>
<evidence type="ECO:0000313" key="3">
    <source>
        <dbReference type="Proteomes" id="UP000249165"/>
    </source>
</evidence>
<dbReference type="InterPro" id="IPR001584">
    <property type="entry name" value="Integrase_cat-core"/>
</dbReference>
<dbReference type="InterPro" id="IPR012337">
    <property type="entry name" value="RNaseH-like_sf"/>
</dbReference>
<dbReference type="SUPFAM" id="SSF53098">
    <property type="entry name" value="Ribonuclease H-like"/>
    <property type="match status" value="1"/>
</dbReference>
<dbReference type="GO" id="GO:0003676">
    <property type="term" value="F:nucleic acid binding"/>
    <property type="evidence" value="ECO:0007669"/>
    <property type="project" value="InterPro"/>
</dbReference>
<dbReference type="PROSITE" id="PS50994">
    <property type="entry name" value="INTEGRASE"/>
    <property type="match status" value="1"/>
</dbReference>
<feature type="non-terminal residue" evidence="2">
    <location>
        <position position="1"/>
    </location>
</feature>